<reference evidence="2 3" key="1">
    <citation type="submission" date="2020-11" db="EMBL/GenBank/DDBJ databases">
        <title>Carbohydrate-dependent, anaerobic sulfur respiration: A novel catabolism in halophilic archaea.</title>
        <authorList>
            <person name="Sorokin D.Y."/>
            <person name="Messina E."/>
            <person name="Smedile F."/>
            <person name="La Cono V."/>
            <person name="Hallsworth J.E."/>
            <person name="Yakimov M.M."/>
        </authorList>
    </citation>
    <scope>NUCLEOTIDE SEQUENCE [LARGE SCALE GENOMIC DNA]</scope>
    <source>
        <strain evidence="2 3">HSR-Est</strain>
    </source>
</reference>
<dbReference type="AlphaFoldDB" id="A0A897NU82"/>
<keyword evidence="3" id="KW-1185">Reference proteome</keyword>
<protein>
    <submittedName>
        <fullName evidence="2">Uncharacterized protein</fullName>
    </submittedName>
</protein>
<accession>A0A897NU82</accession>
<evidence type="ECO:0000256" key="1">
    <source>
        <dbReference type="SAM" id="MobiDB-lite"/>
    </source>
</evidence>
<name>A0A897NU82_9EURY</name>
<dbReference type="Pfam" id="PF14281">
    <property type="entry name" value="PDDEXK_4"/>
    <property type="match status" value="1"/>
</dbReference>
<dbReference type="Proteomes" id="UP000663292">
    <property type="component" value="Chromosome"/>
</dbReference>
<proteinExistence type="predicted"/>
<dbReference type="EMBL" id="CP064791">
    <property type="protein sequence ID" value="QSG13716.1"/>
    <property type="molecule type" value="Genomic_DNA"/>
</dbReference>
<feature type="region of interest" description="Disordered" evidence="1">
    <location>
        <begin position="328"/>
        <end position="351"/>
    </location>
</feature>
<evidence type="ECO:0000313" key="3">
    <source>
        <dbReference type="Proteomes" id="UP000663292"/>
    </source>
</evidence>
<gene>
    <name evidence="2" type="ORF">HSEST_0160</name>
</gene>
<evidence type="ECO:0000313" key="2">
    <source>
        <dbReference type="EMBL" id="QSG13716.1"/>
    </source>
</evidence>
<organism evidence="2 3">
    <name type="scientific">Halapricum desulfuricans</name>
    <dbReference type="NCBI Taxonomy" id="2841257"/>
    <lineage>
        <taxon>Archaea</taxon>
        <taxon>Methanobacteriati</taxon>
        <taxon>Methanobacteriota</taxon>
        <taxon>Stenosarchaea group</taxon>
        <taxon>Halobacteria</taxon>
        <taxon>Halobacteriales</taxon>
        <taxon>Haloarculaceae</taxon>
        <taxon>Halapricum</taxon>
    </lineage>
</organism>
<sequence>MMGSDELTEGEIDEILSLYRQTTTERTTTFDIIDRAGDERTHTKFLRWMCDPDGSHGLDATFLNHCLDVAGGTQSSIEEIDGATVNSVSAFSRKPDETELDILIETGTRMIVFEIKTQSSLRHKQIDAQTRYLQKQVEKNAINSWDYILLTQDNINPKSTYPNLYWSDIHRGLATLVGKVESDIDALRLRDWMRAIDKDLLDQRDFGPDSRLALQYGEKLDQLGIPYDSEAHIDDRIQLFKRLREWLREQYELSSGSSDGWTSRTLQSRFEKGSDIYRISKHRWEDEGIRFEILARDKRLKRGTDHDPEHGYRSTDSLIEVTLRYKISKQDTQSSPENPTSGAQQRKRLHDKLKQDGHWESLQAAGFQRTRTLLPEDQPLSRYHMYSRQIPVFEQDGKGVFAAVRDAVAALMDTRESIDKFVETEEIR</sequence>
<dbReference type="InterPro" id="IPR029470">
    <property type="entry name" value="PDDEXK_4"/>
</dbReference>
<feature type="compositionally biased region" description="Polar residues" evidence="1">
    <location>
        <begin position="330"/>
        <end position="344"/>
    </location>
</feature>